<dbReference type="SUPFAM" id="SSF48403">
    <property type="entry name" value="Ankyrin repeat"/>
    <property type="match status" value="1"/>
</dbReference>
<evidence type="ECO:0000256" key="2">
    <source>
        <dbReference type="ARBA" id="ARBA00023043"/>
    </source>
</evidence>
<keyword evidence="2 3" id="KW-0040">ANK repeat</keyword>
<dbReference type="Pfam" id="PF12796">
    <property type="entry name" value="Ank_2"/>
    <property type="match status" value="1"/>
</dbReference>
<comment type="caution">
    <text evidence="4">The sequence shown here is derived from an EMBL/GenBank/DDBJ whole genome shotgun (WGS) entry which is preliminary data.</text>
</comment>
<evidence type="ECO:0000256" key="1">
    <source>
        <dbReference type="ARBA" id="ARBA00022737"/>
    </source>
</evidence>
<reference evidence="4 5" key="1">
    <citation type="journal article" date="2023" name="IMA Fungus">
        <title>Comparative genomic study of the Penicillium genus elucidates a diverse pangenome and 15 lateral gene transfer events.</title>
        <authorList>
            <person name="Petersen C."/>
            <person name="Sorensen T."/>
            <person name="Nielsen M.R."/>
            <person name="Sondergaard T.E."/>
            <person name="Sorensen J.L."/>
            <person name="Fitzpatrick D.A."/>
            <person name="Frisvad J.C."/>
            <person name="Nielsen K.L."/>
        </authorList>
    </citation>
    <scope>NUCLEOTIDE SEQUENCE [LARGE SCALE GENOMIC DNA]</scope>
    <source>
        <strain evidence="4 5">IBT 29057</strain>
    </source>
</reference>
<evidence type="ECO:0000256" key="3">
    <source>
        <dbReference type="PROSITE-ProRule" id="PRU00023"/>
    </source>
</evidence>
<dbReference type="PANTHER" id="PTHR24198">
    <property type="entry name" value="ANKYRIN REPEAT AND PROTEIN KINASE DOMAIN-CONTAINING PROTEIN"/>
    <property type="match status" value="1"/>
</dbReference>
<accession>A0AAD6DEV1</accession>
<dbReference type="SMART" id="SM00248">
    <property type="entry name" value="ANK"/>
    <property type="match status" value="2"/>
</dbReference>
<dbReference type="InterPro" id="IPR036770">
    <property type="entry name" value="Ankyrin_rpt-contain_sf"/>
</dbReference>
<feature type="repeat" description="ANK" evidence="3">
    <location>
        <begin position="125"/>
        <end position="157"/>
    </location>
</feature>
<keyword evidence="1" id="KW-0677">Repeat</keyword>
<name>A0AAD6DEV1_9EURO</name>
<dbReference type="EMBL" id="JAQJAC010000008">
    <property type="protein sequence ID" value="KAJ5575402.1"/>
    <property type="molecule type" value="Genomic_DNA"/>
</dbReference>
<dbReference type="PANTHER" id="PTHR24198:SF165">
    <property type="entry name" value="ANKYRIN REPEAT-CONTAINING PROTEIN-RELATED"/>
    <property type="match status" value="1"/>
</dbReference>
<evidence type="ECO:0000313" key="5">
    <source>
        <dbReference type="Proteomes" id="UP001216150"/>
    </source>
</evidence>
<sequence>MLLDRGADVDAQGGQFGSALQAASFDGDGGAFTNALLAASMQGREKAVQLLLDRGVSFSTTPVHPTMVGHKGVLQTLLNSEEPGMKIKDHFGRSALFFAAVFESHAFFQAMDMEKFIEEDQKDRYGSTPLLIAVRCGHIEVVKVLLAGEASTENLQTVLADLYPGGHERIETQPCRNFCQTIPRSGHYQHPLMNLLNLILASGRDNSDATFLTSCFPVPRSITNVHFAIEGIFICVWSVMSLERGVCEMAMTGSV</sequence>
<evidence type="ECO:0000313" key="4">
    <source>
        <dbReference type="EMBL" id="KAJ5575402.1"/>
    </source>
</evidence>
<organism evidence="4 5">
    <name type="scientific">Penicillium hetheringtonii</name>
    <dbReference type="NCBI Taxonomy" id="911720"/>
    <lineage>
        <taxon>Eukaryota</taxon>
        <taxon>Fungi</taxon>
        <taxon>Dikarya</taxon>
        <taxon>Ascomycota</taxon>
        <taxon>Pezizomycotina</taxon>
        <taxon>Eurotiomycetes</taxon>
        <taxon>Eurotiomycetidae</taxon>
        <taxon>Eurotiales</taxon>
        <taxon>Aspergillaceae</taxon>
        <taxon>Penicillium</taxon>
    </lineage>
</organism>
<dbReference type="InterPro" id="IPR002110">
    <property type="entry name" value="Ankyrin_rpt"/>
</dbReference>
<keyword evidence="5" id="KW-1185">Reference proteome</keyword>
<dbReference type="Gene3D" id="1.25.40.20">
    <property type="entry name" value="Ankyrin repeat-containing domain"/>
    <property type="match status" value="1"/>
</dbReference>
<dbReference type="PROSITE" id="PS50297">
    <property type="entry name" value="ANK_REP_REGION"/>
    <property type="match status" value="1"/>
</dbReference>
<protein>
    <submittedName>
        <fullName evidence="4">Ankyrin</fullName>
    </submittedName>
</protein>
<gene>
    <name evidence="4" type="ORF">N7450_009301</name>
</gene>
<dbReference type="Proteomes" id="UP001216150">
    <property type="component" value="Unassembled WGS sequence"/>
</dbReference>
<dbReference type="PROSITE" id="PS50088">
    <property type="entry name" value="ANK_REPEAT"/>
    <property type="match status" value="1"/>
</dbReference>
<proteinExistence type="predicted"/>
<dbReference type="AlphaFoldDB" id="A0AAD6DEV1"/>